<comment type="similarity">
    <text evidence="1 8">Belongs to the precorrin methyltransferase family.</text>
</comment>
<keyword evidence="6" id="KW-0627">Porphyrin biosynthesis</keyword>
<protein>
    <recommendedName>
        <fullName evidence="2">uroporphyrinogen-III C-methyltransferase</fullName>
        <ecNumber evidence="2">2.1.1.107</ecNumber>
    </recommendedName>
</protein>
<dbReference type="InterPro" id="IPR000878">
    <property type="entry name" value="4pyrrol_Mease"/>
</dbReference>
<feature type="domain" description="CobE/GbiG C-terminal" evidence="10">
    <location>
        <begin position="251"/>
        <end position="370"/>
    </location>
</feature>
<dbReference type="EC" id="2.1.1.107" evidence="2"/>
<dbReference type="InterPro" id="IPR003043">
    <property type="entry name" value="Uropor_MeTrfase_CS"/>
</dbReference>
<dbReference type="EMBL" id="CP010897">
    <property type="protein sequence ID" value="APD11374.1"/>
    <property type="molecule type" value="Genomic_DNA"/>
</dbReference>
<dbReference type="NCBIfam" id="TIGR01469">
    <property type="entry name" value="cobA_cysG_Cterm"/>
    <property type="match status" value="1"/>
</dbReference>
<dbReference type="InterPro" id="IPR006366">
    <property type="entry name" value="CobA/CysG_C"/>
</dbReference>
<evidence type="ECO:0000313" key="12">
    <source>
        <dbReference type="Proteomes" id="UP000035085"/>
    </source>
</evidence>
<dbReference type="SUPFAM" id="SSF159664">
    <property type="entry name" value="CobE/GbiG C-terminal domain-like"/>
    <property type="match status" value="1"/>
</dbReference>
<dbReference type="Pfam" id="PF00590">
    <property type="entry name" value="TP_methylase"/>
    <property type="match status" value="1"/>
</dbReference>
<dbReference type="Gene3D" id="3.30.950.10">
    <property type="entry name" value="Methyltransferase, Cobalt-precorrin-4 Transmethylase, Domain 2"/>
    <property type="match status" value="1"/>
</dbReference>
<dbReference type="CDD" id="cd11642">
    <property type="entry name" value="SUMT"/>
    <property type="match status" value="1"/>
</dbReference>
<name>A0ABN4U6T1_9BURK</name>
<reference evidence="12" key="1">
    <citation type="submission" date="2015-02" db="EMBL/GenBank/DDBJ databases">
        <title>Complete Genome Sequencing of Pandoraea vervacti NS15 sp. nov.</title>
        <authorList>
            <person name="Chan K.-G."/>
        </authorList>
    </citation>
    <scope>NUCLEOTIDE SEQUENCE [LARGE SCALE GENOMIC DNA]</scope>
    <source>
        <strain evidence="12">NS15</strain>
    </source>
</reference>
<organism evidence="11 12">
    <name type="scientific">Pandoraea vervacti</name>
    <dbReference type="NCBI Taxonomy" id="656178"/>
    <lineage>
        <taxon>Bacteria</taxon>
        <taxon>Pseudomonadati</taxon>
        <taxon>Pseudomonadota</taxon>
        <taxon>Betaproteobacteria</taxon>
        <taxon>Burkholderiales</taxon>
        <taxon>Burkholderiaceae</taxon>
        <taxon>Pandoraea</taxon>
    </lineage>
</organism>
<dbReference type="InterPro" id="IPR036518">
    <property type="entry name" value="CobE/GbiG_C_sf"/>
</dbReference>
<dbReference type="InterPro" id="IPR014777">
    <property type="entry name" value="4pyrrole_Mease_sub1"/>
</dbReference>
<dbReference type="PANTHER" id="PTHR45790:SF3">
    <property type="entry name" value="S-ADENOSYL-L-METHIONINE-DEPENDENT UROPORPHYRINOGEN III METHYLTRANSFERASE, CHLOROPLASTIC"/>
    <property type="match status" value="1"/>
</dbReference>
<proteinExistence type="inferred from homology"/>
<evidence type="ECO:0000256" key="7">
    <source>
        <dbReference type="ARBA" id="ARBA00025705"/>
    </source>
</evidence>
<feature type="domain" description="Tetrapyrrole methylase" evidence="9">
    <location>
        <begin position="5"/>
        <end position="212"/>
    </location>
</feature>
<evidence type="ECO:0000256" key="5">
    <source>
        <dbReference type="ARBA" id="ARBA00022691"/>
    </source>
</evidence>
<dbReference type="PROSITE" id="PS00839">
    <property type="entry name" value="SUMT_1"/>
    <property type="match status" value="1"/>
</dbReference>
<evidence type="ECO:0000259" key="10">
    <source>
        <dbReference type="Pfam" id="PF01890"/>
    </source>
</evidence>
<dbReference type="Gene3D" id="3.40.1010.10">
    <property type="entry name" value="Cobalt-precorrin-4 Transmethylase, Domain 1"/>
    <property type="match status" value="1"/>
</dbReference>
<dbReference type="PANTHER" id="PTHR45790">
    <property type="entry name" value="SIROHEME SYNTHASE-RELATED"/>
    <property type="match status" value="1"/>
</dbReference>
<accession>A0ABN4U6T1</accession>
<keyword evidence="3 8" id="KW-0489">Methyltransferase</keyword>
<evidence type="ECO:0000256" key="2">
    <source>
        <dbReference type="ARBA" id="ARBA00012162"/>
    </source>
</evidence>
<dbReference type="NCBIfam" id="NF004790">
    <property type="entry name" value="PRK06136.1"/>
    <property type="match status" value="1"/>
</dbReference>
<dbReference type="InterPro" id="IPR014776">
    <property type="entry name" value="4pyrrole_Mease_sub2"/>
</dbReference>
<keyword evidence="12" id="KW-1185">Reference proteome</keyword>
<evidence type="ECO:0000256" key="6">
    <source>
        <dbReference type="ARBA" id="ARBA00023244"/>
    </source>
</evidence>
<evidence type="ECO:0000256" key="1">
    <source>
        <dbReference type="ARBA" id="ARBA00005879"/>
    </source>
</evidence>
<dbReference type="Proteomes" id="UP000035085">
    <property type="component" value="Chromosome"/>
</dbReference>
<sequence>MSRAWLIGAGPGDAELITVKAMRALAVADVVLVDDLVNPDVLHMAGPHAQVVHVGKRGGHASTPQREIIALMLTHLRAGRSVARLKGGDPFVFGRGGEELLALQAANIPVEIINGITAGIAAPTTLGIPVTHRGLAQGAIFVTGHGAGEDEPDWKALAATRLTLVVYMGIRRLEDIARQLLQAGMPPHTPCAAIESATLPSQRQVLATLRTLHAAVRATGIGSPSIIVIGDVVSLARPDDTAPIHAAERPLSLGIGFRQGVSVERIDAAVRAALGTHSLDDVAVIGTLDRKAEDAALTAFCERHGIALTGFTPAQIEACLDEHPLLPRSATVHEHTGVQAICEPCALLAAPGSTLLAGKYAGDGITVAIATRAPTE</sequence>
<dbReference type="Pfam" id="PF01890">
    <property type="entry name" value="CbiG_C"/>
    <property type="match status" value="1"/>
</dbReference>
<evidence type="ECO:0000256" key="4">
    <source>
        <dbReference type="ARBA" id="ARBA00022679"/>
    </source>
</evidence>
<dbReference type="PROSITE" id="PS00840">
    <property type="entry name" value="SUMT_2"/>
    <property type="match status" value="1"/>
</dbReference>
<dbReference type="Gene3D" id="3.30.420.180">
    <property type="entry name" value="CobE/GbiG C-terminal domain"/>
    <property type="match status" value="1"/>
</dbReference>
<evidence type="ECO:0000256" key="8">
    <source>
        <dbReference type="RuleBase" id="RU003960"/>
    </source>
</evidence>
<evidence type="ECO:0000313" key="11">
    <source>
        <dbReference type="EMBL" id="APD11374.1"/>
    </source>
</evidence>
<dbReference type="InterPro" id="IPR050161">
    <property type="entry name" value="Siro_Cobalamin_biosynth"/>
</dbReference>
<comment type="pathway">
    <text evidence="7">Porphyrin-containing compound metabolism; siroheme biosynthesis; precorrin-2 from uroporphyrinogen III: step 1/1.</text>
</comment>
<keyword evidence="4 8" id="KW-0808">Transferase</keyword>
<keyword evidence="5" id="KW-0949">S-adenosyl-L-methionine</keyword>
<evidence type="ECO:0000259" key="9">
    <source>
        <dbReference type="Pfam" id="PF00590"/>
    </source>
</evidence>
<dbReference type="InterPro" id="IPR035996">
    <property type="entry name" value="4pyrrol_Methylase_sf"/>
</dbReference>
<dbReference type="SUPFAM" id="SSF53790">
    <property type="entry name" value="Tetrapyrrole methylase"/>
    <property type="match status" value="1"/>
</dbReference>
<evidence type="ECO:0000256" key="3">
    <source>
        <dbReference type="ARBA" id="ARBA00022603"/>
    </source>
</evidence>
<dbReference type="InterPro" id="IPR002750">
    <property type="entry name" value="CobE/GbiG_C"/>
</dbReference>
<gene>
    <name evidence="11" type="ORF">UC34_25410</name>
</gene>